<dbReference type="Proteomes" id="UP000075420">
    <property type="component" value="Unassembled WGS sequence"/>
</dbReference>
<name>A0A150PHU3_SORCE</name>
<dbReference type="EMBL" id="JELY01001595">
    <property type="protein sequence ID" value="KYF55230.1"/>
    <property type="molecule type" value="Genomic_DNA"/>
</dbReference>
<sequence>MWLEAIITREDLVQVLGEFLPVKIHLDDDDKTDRWLYLGKPTEITLVEDMGLRVNCPAELKWSLPVVSPTVKLDELKVLISPEIIEKNKGSVLAFNIELEEADIRGIPSIIDHTIMKAVNAALANKKPEWNFTKTLTHTVGLPSNLEPIEGLHIGVTWGKRRISQDALVLVVSFKLNFLRND</sequence>
<evidence type="ECO:0000313" key="2">
    <source>
        <dbReference type="Proteomes" id="UP000075420"/>
    </source>
</evidence>
<accession>A0A150PHU3</accession>
<gene>
    <name evidence="1" type="ORF">BE08_21685</name>
</gene>
<organism evidence="1 2">
    <name type="scientific">Sorangium cellulosum</name>
    <name type="common">Polyangium cellulosum</name>
    <dbReference type="NCBI Taxonomy" id="56"/>
    <lineage>
        <taxon>Bacteria</taxon>
        <taxon>Pseudomonadati</taxon>
        <taxon>Myxococcota</taxon>
        <taxon>Polyangia</taxon>
        <taxon>Polyangiales</taxon>
        <taxon>Polyangiaceae</taxon>
        <taxon>Sorangium</taxon>
    </lineage>
</organism>
<comment type="caution">
    <text evidence="1">The sequence shown here is derived from an EMBL/GenBank/DDBJ whole genome shotgun (WGS) entry which is preliminary data.</text>
</comment>
<protein>
    <submittedName>
        <fullName evidence="1">Uncharacterized protein</fullName>
    </submittedName>
</protein>
<proteinExistence type="predicted"/>
<reference evidence="1 2" key="1">
    <citation type="submission" date="2014-02" db="EMBL/GenBank/DDBJ databases">
        <title>The small core and large imbalanced accessory genome model reveals a collaborative survival strategy of Sorangium cellulosum strains in nature.</title>
        <authorList>
            <person name="Han K."/>
            <person name="Peng R."/>
            <person name="Blom J."/>
            <person name="Li Y.-Z."/>
        </authorList>
    </citation>
    <scope>NUCLEOTIDE SEQUENCE [LARGE SCALE GENOMIC DNA]</scope>
    <source>
        <strain evidence="1 2">So0157-25</strain>
    </source>
</reference>
<evidence type="ECO:0000313" key="1">
    <source>
        <dbReference type="EMBL" id="KYF55230.1"/>
    </source>
</evidence>
<dbReference type="AlphaFoldDB" id="A0A150PHU3"/>